<reference evidence="2" key="1">
    <citation type="submission" date="2006-03" db="EMBL/GenBank/DDBJ databases">
        <authorList>
            <person name="Bowman J."/>
            <person name="Ferriera S."/>
            <person name="Johnson J."/>
            <person name="Kravitz S."/>
            <person name="Halpern A."/>
            <person name="Remington K."/>
            <person name="Beeson K."/>
            <person name="Tran B."/>
            <person name="Rogers Y.-H."/>
            <person name="Friedman R."/>
            <person name="Venter J.C."/>
        </authorList>
    </citation>
    <scope>NUCLEOTIDE SEQUENCE [LARGE SCALE GENOMIC DNA]</scope>
    <source>
        <strain evidence="2">ATCC 700755</strain>
    </source>
</reference>
<evidence type="ECO:0000256" key="1">
    <source>
        <dbReference type="SAM" id="Phobius"/>
    </source>
</evidence>
<dbReference type="KEGG" id="ptq:P700755_001706"/>
<sequence length="96" mass="10891">MRLKLFILIFSFSNLIITPTLLMISVESDVDISFVFNANEEENSEKNNVSFSDYIIDDNLITAGSIYRDTSSSTTPYLLNYEAINQKIVCPPPDFL</sequence>
<gene>
    <name evidence="2" type="ordered locus">P700755_001706</name>
</gene>
<reference evidence="2" key="2">
    <citation type="submission" date="2012-09" db="EMBL/GenBank/DDBJ databases">
        <title>The complete sequence of Psychroflexus torquis an extreme psychrophile from sea-ice that is stimulated by light.</title>
        <authorList>
            <person name="Feng S."/>
            <person name="Powell S.M."/>
            <person name="Bowman J.P."/>
        </authorList>
    </citation>
    <scope>NUCLEOTIDE SEQUENCE [LARGE SCALE GENOMIC DNA]</scope>
    <source>
        <strain evidence="2">ATCC 700755</strain>
    </source>
</reference>
<dbReference type="EMBL" id="CP003879">
    <property type="protein sequence ID" value="AFU68560.1"/>
    <property type="molecule type" value="Genomic_DNA"/>
</dbReference>
<dbReference type="OrthoDB" id="1449868at2"/>
<evidence type="ECO:0000313" key="3">
    <source>
        <dbReference type="Proteomes" id="UP000008514"/>
    </source>
</evidence>
<keyword evidence="1" id="KW-1133">Transmembrane helix</keyword>
<dbReference type="STRING" id="313595.P700755_001706"/>
<dbReference type="eggNOG" id="ENOG5030Z51">
    <property type="taxonomic scope" value="Bacteria"/>
</dbReference>
<organism evidence="2 3">
    <name type="scientific">Psychroflexus torquis (strain ATCC 700755 / CIP 106069 / ACAM 623)</name>
    <dbReference type="NCBI Taxonomy" id="313595"/>
    <lineage>
        <taxon>Bacteria</taxon>
        <taxon>Pseudomonadati</taxon>
        <taxon>Bacteroidota</taxon>
        <taxon>Flavobacteriia</taxon>
        <taxon>Flavobacteriales</taxon>
        <taxon>Flavobacteriaceae</taxon>
        <taxon>Psychroflexus</taxon>
    </lineage>
</organism>
<name>K4ISX1_PSYTT</name>
<dbReference type="RefSeq" id="WP_015024157.1">
    <property type="nucleotide sequence ID" value="NC_018721.1"/>
</dbReference>
<dbReference type="HOGENOM" id="CLU_2357653_0_0_10"/>
<evidence type="ECO:0000313" key="2">
    <source>
        <dbReference type="EMBL" id="AFU68560.1"/>
    </source>
</evidence>
<accession>K4ISX1</accession>
<keyword evidence="1" id="KW-0472">Membrane</keyword>
<dbReference type="AlphaFoldDB" id="K4ISX1"/>
<keyword evidence="1" id="KW-0812">Transmembrane</keyword>
<dbReference type="Proteomes" id="UP000008514">
    <property type="component" value="Chromosome"/>
</dbReference>
<proteinExistence type="predicted"/>
<protein>
    <submittedName>
        <fullName evidence="2">Uncharacterized protein</fullName>
    </submittedName>
</protein>
<feature type="transmembrane region" description="Helical" evidence="1">
    <location>
        <begin position="5"/>
        <end position="26"/>
    </location>
</feature>
<keyword evidence="3" id="KW-1185">Reference proteome</keyword>